<feature type="compositionally biased region" description="Low complexity" evidence="1">
    <location>
        <begin position="186"/>
        <end position="196"/>
    </location>
</feature>
<reference evidence="3" key="1">
    <citation type="submission" date="2011-08" db="EMBL/GenBank/DDBJ databases">
        <authorList>
            <person name="Rombauts S."/>
        </authorList>
    </citation>
    <scope>NUCLEOTIDE SEQUENCE</scope>
    <source>
        <strain evidence="3">London</strain>
    </source>
</reference>
<evidence type="ECO:0000313" key="3">
    <source>
        <dbReference type="Proteomes" id="UP000015104"/>
    </source>
</evidence>
<feature type="region of interest" description="Disordered" evidence="1">
    <location>
        <begin position="169"/>
        <end position="204"/>
    </location>
</feature>
<dbReference type="AlphaFoldDB" id="T1JZ07"/>
<dbReference type="PANTHER" id="PTHR16840:SF3">
    <property type="entry name" value="GROWTH ARREST-SPECIFIC PROTEIN 1"/>
    <property type="match status" value="1"/>
</dbReference>
<dbReference type="eggNOG" id="ENOG502QSF7">
    <property type="taxonomic scope" value="Eukaryota"/>
</dbReference>
<sequence length="285" mass="31263">MVTSAFAASDNVYHLPHLLASSSPSSSLLNSISSTSSFRNNNHDRSGSSGLNNQRAKCETTLNTCSREMRCAMALQDYRTSCSHLLNNKTRTCTESCRLALISLNSLPEGYDYLNCDCGDNDFCRKVRRRTSVCHLRFNNHLTSPSAPSSSSTSGSTLHGINFPLDSIPPASPSTHSNRGQGTLGSPFSSPSASSLDSHHRYKGKQSHHGSIVLCSTAEARCKEDETCSEAWEFFQVHCEKVFTGTECTKSCNNSLNILYRQRAAHHLDSCILESLPSQTHFTIQ</sequence>
<dbReference type="Proteomes" id="UP000015104">
    <property type="component" value="Unassembled WGS sequence"/>
</dbReference>
<dbReference type="PANTHER" id="PTHR16840">
    <property type="entry name" value="GROWTH ARREST-SPECIFIC PROTEIN 1"/>
    <property type="match status" value="1"/>
</dbReference>
<reference evidence="2" key="2">
    <citation type="submission" date="2015-06" db="UniProtKB">
        <authorList>
            <consortium name="EnsemblMetazoa"/>
        </authorList>
    </citation>
    <scope>IDENTIFICATION</scope>
</reference>
<dbReference type="EMBL" id="CAEY01001112">
    <property type="status" value="NOT_ANNOTATED_CDS"/>
    <property type="molecule type" value="Genomic_DNA"/>
</dbReference>
<name>T1JZ07_TETUR</name>
<dbReference type="EnsemblMetazoa" id="tetur03g02230.1">
    <property type="protein sequence ID" value="tetur03g02230.1"/>
    <property type="gene ID" value="tetur03g02230"/>
</dbReference>
<dbReference type="STRING" id="32264.T1JZ07"/>
<accession>T1JZ07</accession>
<keyword evidence="3" id="KW-1185">Reference proteome</keyword>
<dbReference type="HOGENOM" id="CLU_977700_0_0_1"/>
<evidence type="ECO:0000313" key="2">
    <source>
        <dbReference type="EnsemblMetazoa" id="tetur03g02230.1"/>
    </source>
</evidence>
<proteinExistence type="predicted"/>
<dbReference type="GO" id="GO:0051726">
    <property type="term" value="P:regulation of cell cycle"/>
    <property type="evidence" value="ECO:0007669"/>
    <property type="project" value="InterPro"/>
</dbReference>
<evidence type="ECO:0000256" key="1">
    <source>
        <dbReference type="SAM" id="MobiDB-lite"/>
    </source>
</evidence>
<evidence type="ECO:0008006" key="4">
    <source>
        <dbReference type="Google" id="ProtNLM"/>
    </source>
</evidence>
<organism evidence="2 3">
    <name type="scientific">Tetranychus urticae</name>
    <name type="common">Two-spotted spider mite</name>
    <dbReference type="NCBI Taxonomy" id="32264"/>
    <lineage>
        <taxon>Eukaryota</taxon>
        <taxon>Metazoa</taxon>
        <taxon>Ecdysozoa</taxon>
        <taxon>Arthropoda</taxon>
        <taxon>Chelicerata</taxon>
        <taxon>Arachnida</taxon>
        <taxon>Acari</taxon>
        <taxon>Acariformes</taxon>
        <taxon>Trombidiformes</taxon>
        <taxon>Prostigmata</taxon>
        <taxon>Eleutherengona</taxon>
        <taxon>Raphignathae</taxon>
        <taxon>Tetranychoidea</taxon>
        <taxon>Tetranychidae</taxon>
        <taxon>Tetranychus</taxon>
    </lineage>
</organism>
<dbReference type="InterPro" id="IPR039596">
    <property type="entry name" value="GAS1"/>
</dbReference>
<protein>
    <recommendedName>
        <fullName evidence="4">GDNF/GAS1 domain-containing protein</fullName>
    </recommendedName>
</protein>